<accession>A0A090C6M1</accession>
<evidence type="ECO:0000313" key="2">
    <source>
        <dbReference type="Proteomes" id="UP000029357"/>
    </source>
</evidence>
<dbReference type="KEGG" id="vg:26797755"/>
<dbReference type="GeneID" id="26797755"/>
<reference evidence="1 2" key="1">
    <citation type="submission" date="2013-10" db="EMBL/GenBank/DDBJ databases">
        <authorList>
            <person name="Hargreaves K."/>
        </authorList>
    </citation>
    <scope>NUCLEOTIDE SEQUENCE [LARGE SCALE GENOMIC DNA]</scope>
</reference>
<evidence type="ECO:0008006" key="3">
    <source>
        <dbReference type="Google" id="ProtNLM"/>
    </source>
</evidence>
<dbReference type="EMBL" id="HG796225">
    <property type="protein sequence ID" value="CDL65290.1"/>
    <property type="molecule type" value="Genomic_DNA"/>
</dbReference>
<organism evidence="1 2">
    <name type="scientific">Clostridium phage phiCDHM13</name>
    <dbReference type="NCBI Taxonomy" id="1437363"/>
    <lineage>
        <taxon>Viruses</taxon>
        <taxon>Duplodnaviria</taxon>
        <taxon>Heunggongvirae</taxon>
        <taxon>Uroviricota</taxon>
        <taxon>Caudoviricetes</taxon>
        <taxon>Sherbrookevirus</taxon>
        <taxon>Sherbrookevirus CDHM13</taxon>
    </lineage>
</organism>
<sequence>MKQILIVFFIKKVFTMSNTDFNMNGLDDYTNKLFKRIVKEYPKKAEKLMNISLGKCKGEAIARTPKSDKKPKKYKRAKHMKDNWKTKTQSKNGNFVGVLKNNSPHAHLIENGWVTKNGGYVEGKHMLQQTMEHQRAKIDKRIEKMVDETFNL</sequence>
<dbReference type="InterPro" id="IPR010064">
    <property type="entry name" value="HK97-gp10_tail"/>
</dbReference>
<evidence type="ECO:0000313" key="1">
    <source>
        <dbReference type="EMBL" id="CDL65290.1"/>
    </source>
</evidence>
<protein>
    <recommendedName>
        <fullName evidence="3">HK97 gp10 family phage protein</fullName>
    </recommendedName>
</protein>
<gene>
    <name evidence="1" type="primary">phiCDHM13_gp7</name>
</gene>
<name>A0A090C6M1_9CAUD</name>
<dbReference type="Proteomes" id="UP000029357">
    <property type="component" value="Segment"/>
</dbReference>
<dbReference type="RefSeq" id="YP_009226579.1">
    <property type="nucleotide sequence ID" value="NC_029116.1"/>
</dbReference>
<keyword evidence="2" id="KW-1185">Reference proteome</keyword>
<proteinExistence type="predicted"/>
<reference evidence="1 2" key="2">
    <citation type="submission" date="2014-09" db="EMBL/GenBank/DDBJ databases">
        <title>N/A.</title>
        <authorList>
            <person name="Hargreaves K.R."/>
            <person name="Clokie M.R.J."/>
        </authorList>
    </citation>
    <scope>NUCLEOTIDE SEQUENCE [LARGE SCALE GENOMIC DNA]</scope>
</reference>
<dbReference type="OrthoDB" id="15136at10239"/>
<dbReference type="Pfam" id="PF04883">
    <property type="entry name" value="HK97-gp10_like"/>
    <property type="match status" value="1"/>
</dbReference>